<accession>A0A0D3H8A3</accession>
<evidence type="ECO:0000313" key="2">
    <source>
        <dbReference type="EnsemblPlants" id="OBART09G14600.1"/>
    </source>
</evidence>
<dbReference type="EnsemblPlants" id="OBART09G14600.1">
    <property type="protein sequence ID" value="OBART09G14600.1"/>
    <property type="gene ID" value="OBART09G14600"/>
</dbReference>
<reference evidence="2" key="2">
    <citation type="submission" date="2015-03" db="UniProtKB">
        <authorList>
            <consortium name="EnsemblPlants"/>
        </authorList>
    </citation>
    <scope>IDENTIFICATION</scope>
</reference>
<name>A0A0D3H8A3_9ORYZ</name>
<dbReference type="PaxDb" id="65489-OBART09G14600.1"/>
<keyword evidence="3" id="KW-1185">Reference proteome</keyword>
<evidence type="ECO:0000313" key="3">
    <source>
        <dbReference type="Proteomes" id="UP000026960"/>
    </source>
</evidence>
<proteinExistence type="predicted"/>
<reference evidence="2" key="1">
    <citation type="journal article" date="2009" name="Rice">
        <title>De Novo Next Generation Sequencing of Plant Genomes.</title>
        <authorList>
            <person name="Rounsley S."/>
            <person name="Marri P.R."/>
            <person name="Yu Y."/>
            <person name="He R."/>
            <person name="Sisneros N."/>
            <person name="Goicoechea J.L."/>
            <person name="Lee S.J."/>
            <person name="Angelova A."/>
            <person name="Kudrna D."/>
            <person name="Luo M."/>
            <person name="Affourtit J."/>
            <person name="Desany B."/>
            <person name="Knight J."/>
            <person name="Niazi F."/>
            <person name="Egholm M."/>
            <person name="Wing R.A."/>
        </authorList>
    </citation>
    <scope>NUCLEOTIDE SEQUENCE [LARGE SCALE GENOMIC DNA]</scope>
    <source>
        <strain evidence="2">cv. IRGC 105608</strain>
    </source>
</reference>
<dbReference type="Gramene" id="OBART09G14600.1">
    <property type="protein sequence ID" value="OBART09G14600.1"/>
    <property type="gene ID" value="OBART09G14600"/>
</dbReference>
<dbReference type="HOGENOM" id="CLU_2458352_0_0_1"/>
<protein>
    <submittedName>
        <fullName evidence="2">Uncharacterized protein</fullName>
    </submittedName>
</protein>
<sequence>MPWKAAARSEPSQKTKTHHPHAVPLPPPLAAVVAAASAADDRRTDIPHTPAGGGRRRVADPTQARSSSILPLGFGVGNRSGSRIKFLVH</sequence>
<organism evidence="2">
    <name type="scientific">Oryza barthii</name>
    <dbReference type="NCBI Taxonomy" id="65489"/>
    <lineage>
        <taxon>Eukaryota</taxon>
        <taxon>Viridiplantae</taxon>
        <taxon>Streptophyta</taxon>
        <taxon>Embryophyta</taxon>
        <taxon>Tracheophyta</taxon>
        <taxon>Spermatophyta</taxon>
        <taxon>Magnoliopsida</taxon>
        <taxon>Liliopsida</taxon>
        <taxon>Poales</taxon>
        <taxon>Poaceae</taxon>
        <taxon>BOP clade</taxon>
        <taxon>Oryzoideae</taxon>
        <taxon>Oryzeae</taxon>
        <taxon>Oryzinae</taxon>
        <taxon>Oryza</taxon>
    </lineage>
</organism>
<feature type="region of interest" description="Disordered" evidence="1">
    <location>
        <begin position="1"/>
        <end position="68"/>
    </location>
</feature>
<dbReference type="Proteomes" id="UP000026960">
    <property type="component" value="Chromosome 9"/>
</dbReference>
<dbReference type="AlphaFoldDB" id="A0A0D3H8A3"/>
<evidence type="ECO:0000256" key="1">
    <source>
        <dbReference type="SAM" id="MobiDB-lite"/>
    </source>
</evidence>